<evidence type="ECO:0000313" key="1">
    <source>
        <dbReference type="EMBL" id="CAG7824871.1"/>
    </source>
</evidence>
<dbReference type="EMBL" id="CAJVCH010534297">
    <property type="protein sequence ID" value="CAG7824871.1"/>
    <property type="molecule type" value="Genomic_DNA"/>
</dbReference>
<comment type="caution">
    <text evidence="1">The sequence shown here is derived from an EMBL/GenBank/DDBJ whole genome shotgun (WGS) entry which is preliminary data.</text>
</comment>
<name>A0A8J2L249_9HEXA</name>
<reference evidence="1" key="1">
    <citation type="submission" date="2021-06" db="EMBL/GenBank/DDBJ databases">
        <authorList>
            <person name="Hodson N. C."/>
            <person name="Mongue J. A."/>
            <person name="Jaron S. K."/>
        </authorList>
    </citation>
    <scope>NUCLEOTIDE SEQUENCE</scope>
</reference>
<gene>
    <name evidence="1" type="ORF">AFUS01_LOCUS35007</name>
</gene>
<keyword evidence="2" id="KW-1185">Reference proteome</keyword>
<protein>
    <submittedName>
        <fullName evidence="1">Uncharacterized protein</fullName>
    </submittedName>
</protein>
<accession>A0A8J2L249</accession>
<sequence length="133" mass="15479">MKGYVEDSEGRSCMQNECLNEHVNSEKCSADEKQVVLESEYMNIPIALAEQLCNPAIAPHFRKLWNRLLNLDIFECLFASRQLQDECEVKKYEKDEFHARFQDLGTYFECMKPGSCVFLFPGSGNIFRVHETR</sequence>
<evidence type="ECO:0000313" key="2">
    <source>
        <dbReference type="Proteomes" id="UP000708208"/>
    </source>
</evidence>
<dbReference type="AlphaFoldDB" id="A0A8J2L249"/>
<organism evidence="1 2">
    <name type="scientific">Allacma fusca</name>
    <dbReference type="NCBI Taxonomy" id="39272"/>
    <lineage>
        <taxon>Eukaryota</taxon>
        <taxon>Metazoa</taxon>
        <taxon>Ecdysozoa</taxon>
        <taxon>Arthropoda</taxon>
        <taxon>Hexapoda</taxon>
        <taxon>Collembola</taxon>
        <taxon>Symphypleona</taxon>
        <taxon>Sminthuridae</taxon>
        <taxon>Allacma</taxon>
    </lineage>
</organism>
<proteinExistence type="predicted"/>
<dbReference type="Proteomes" id="UP000708208">
    <property type="component" value="Unassembled WGS sequence"/>
</dbReference>
<feature type="non-terminal residue" evidence="1">
    <location>
        <position position="1"/>
    </location>
</feature>